<evidence type="ECO:0000256" key="1">
    <source>
        <dbReference type="SAM" id="SignalP"/>
    </source>
</evidence>
<sequence length="161" mass="18634">MKPKVIITALLLIFFGSLAQAQFFGPRFRGVPDDGIPRWWNRAKIVEELKLTDEQKSKLESLSFEFRKSQAELIGKLSKARIELQELLSAEKLDKSAIDKKANEIAGYVNELTKLRINHWLSVQQVLTPEQRKILKEKFYWGLGLGRRGKPGFGLRLHRCW</sequence>
<dbReference type="EMBL" id="FAOO01000002">
    <property type="protein sequence ID" value="CUU01886.1"/>
    <property type="molecule type" value="Genomic_DNA"/>
</dbReference>
<name>A0A0S4MS88_9BACT</name>
<evidence type="ECO:0000313" key="2">
    <source>
        <dbReference type="EMBL" id="CUU01886.1"/>
    </source>
</evidence>
<dbReference type="RefSeq" id="WP_140944167.1">
    <property type="nucleotide sequence ID" value="NZ_FAOO01000002.1"/>
</dbReference>
<dbReference type="AlphaFoldDB" id="A0A0S4MS88"/>
<feature type="chain" id="PRO_5006624545" evidence="1">
    <location>
        <begin position="22"/>
        <end position="161"/>
    </location>
</feature>
<dbReference type="Proteomes" id="UP000320623">
    <property type="component" value="Unassembled WGS sequence"/>
</dbReference>
<dbReference type="CDD" id="cd09916">
    <property type="entry name" value="CpxP_like"/>
    <property type="match status" value="1"/>
</dbReference>
<protein>
    <submittedName>
        <fullName evidence="2">Protein refolding chaperone Spy/CpxP family</fullName>
    </submittedName>
</protein>
<accession>A0A0S4MS88</accession>
<dbReference type="Pfam" id="PF07813">
    <property type="entry name" value="LTXXQ"/>
    <property type="match status" value="1"/>
</dbReference>
<evidence type="ECO:0000313" key="3">
    <source>
        <dbReference type="Proteomes" id="UP000320623"/>
    </source>
</evidence>
<dbReference type="OrthoDB" id="9796907at2"/>
<organism evidence="2 3">
    <name type="scientific">Candidatus Thermokryptus mobilis</name>
    <dbReference type="NCBI Taxonomy" id="1643428"/>
    <lineage>
        <taxon>Bacteria</taxon>
        <taxon>Pseudomonadati</taxon>
        <taxon>Candidatus Kryptoniota</taxon>
        <taxon>Candidatus Thermokryptus</taxon>
    </lineage>
</organism>
<keyword evidence="1" id="KW-0732">Signal</keyword>
<dbReference type="Gene3D" id="1.20.120.1490">
    <property type="match status" value="1"/>
</dbReference>
<gene>
    <name evidence="2" type="ORF">JGI1_00365</name>
</gene>
<dbReference type="InterPro" id="IPR012899">
    <property type="entry name" value="LTXXQ"/>
</dbReference>
<dbReference type="GO" id="GO:0042597">
    <property type="term" value="C:periplasmic space"/>
    <property type="evidence" value="ECO:0007669"/>
    <property type="project" value="InterPro"/>
</dbReference>
<feature type="signal peptide" evidence="1">
    <location>
        <begin position="1"/>
        <end position="21"/>
    </location>
</feature>
<keyword evidence="3" id="KW-1185">Reference proteome</keyword>
<reference evidence="3" key="1">
    <citation type="submission" date="2015-11" db="EMBL/GenBank/DDBJ databases">
        <authorList>
            <person name="Varghese N."/>
        </authorList>
    </citation>
    <scope>NUCLEOTIDE SEQUENCE [LARGE SCALE GENOMIC DNA]</scope>
</reference>
<proteinExistence type="predicted"/>